<gene>
    <name evidence="3" type="ORF">C6P45_001555</name>
</gene>
<evidence type="ECO:0000313" key="3">
    <source>
        <dbReference type="EMBL" id="KAG0660602.1"/>
    </source>
</evidence>
<keyword evidence="4" id="KW-1185">Reference proteome</keyword>
<accession>A0A9P6VZR8</accession>
<feature type="region of interest" description="Disordered" evidence="1">
    <location>
        <begin position="339"/>
        <end position="434"/>
    </location>
</feature>
<reference evidence="3 4" key="1">
    <citation type="submission" date="2020-11" db="EMBL/GenBank/DDBJ databases">
        <title>Kefir isolates.</title>
        <authorList>
            <person name="Marcisauskas S."/>
            <person name="Kim Y."/>
            <person name="Blasche S."/>
        </authorList>
    </citation>
    <scope>NUCLEOTIDE SEQUENCE [LARGE SCALE GENOMIC DNA]</scope>
    <source>
        <strain evidence="3 4">OG2</strain>
    </source>
</reference>
<evidence type="ECO:0000256" key="1">
    <source>
        <dbReference type="SAM" id="MobiDB-lite"/>
    </source>
</evidence>
<evidence type="ECO:0008006" key="5">
    <source>
        <dbReference type="Google" id="ProtNLM"/>
    </source>
</evidence>
<proteinExistence type="predicted"/>
<organism evidence="3 4">
    <name type="scientific">Maudiozyma exigua</name>
    <name type="common">Yeast</name>
    <name type="synonym">Kazachstania exigua</name>
    <dbReference type="NCBI Taxonomy" id="34358"/>
    <lineage>
        <taxon>Eukaryota</taxon>
        <taxon>Fungi</taxon>
        <taxon>Dikarya</taxon>
        <taxon>Ascomycota</taxon>
        <taxon>Saccharomycotina</taxon>
        <taxon>Saccharomycetes</taxon>
        <taxon>Saccharomycetales</taxon>
        <taxon>Saccharomycetaceae</taxon>
        <taxon>Maudiozyma</taxon>
    </lineage>
</organism>
<name>A0A9P6VZR8_MAUEX</name>
<dbReference type="EMBL" id="PUHR01000173">
    <property type="protein sequence ID" value="KAG0660602.1"/>
    <property type="molecule type" value="Genomic_DNA"/>
</dbReference>
<feature type="signal peptide" evidence="2">
    <location>
        <begin position="1"/>
        <end position="22"/>
    </location>
</feature>
<sequence>MIKLLSLKNLLFVVSILSVCSASFQTKNLGQLNLLPGFAVKLYTSSLRGPDDYHRRPLYFTEKDFLKDSQLIAQEVYSTGMNTCWNPYEWNYLFEFLVDPTLRDFVVEMRGYIKSPLNGNLSFSTSFYSLYDCNYNLAHVFEAGYWVIKDTVSLNDTSEGFICSYNSSNKNYKALTFEGSCNNDTCGRDNPPFTPLATAVKDQYYPVTFYTYISGNNFYTEWGLMFNGGYLGYFDNFAYYDPNDDFTANDESLDSNFPDACPHFHDEVFTATSFVEMNTRDNDECPKPTSLSSIIRPSSSLTPPPPTASAVHSSLSELSYSGTASLSGSDASIITGLSESRSAAPSGSITSRSKSKISSANPSNSISSVVSSNSTNKYQSSGSHNNPASSTESKSVAVNGSSQLTKTTSNSDSEITSFSNSLPRTSLASASSSTNGKPIYTANSTISNSQQDMLTSESIDLISSSSATSESSYGSDIVSTAIVTKSKIDTSTSTTCPDADNFSSTVAANPSLSIAKPQTDLTRINGAVLSSRNYVAAEVIKTTTRPDGVTVTYTECASGSILQENNIVTSEDNSRSYRETPINAVQSYSMGTTSMKENLLASGAQPTYSNNSTVVTVQVLPDDGQFLKYEPLLLGISILMSFL</sequence>
<feature type="region of interest" description="Disordered" evidence="1">
    <location>
        <begin position="280"/>
        <end position="311"/>
    </location>
</feature>
<evidence type="ECO:0000313" key="4">
    <source>
        <dbReference type="Proteomes" id="UP000750334"/>
    </source>
</evidence>
<feature type="compositionally biased region" description="Polar residues" evidence="1">
    <location>
        <begin position="377"/>
        <end position="434"/>
    </location>
</feature>
<protein>
    <recommendedName>
        <fullName evidence="5">Flo11 domain-containing protein</fullName>
    </recommendedName>
</protein>
<evidence type="ECO:0000256" key="2">
    <source>
        <dbReference type="SAM" id="SignalP"/>
    </source>
</evidence>
<comment type="caution">
    <text evidence="3">The sequence shown here is derived from an EMBL/GenBank/DDBJ whole genome shotgun (WGS) entry which is preliminary data.</text>
</comment>
<dbReference type="OrthoDB" id="4071849at2759"/>
<dbReference type="Proteomes" id="UP000750334">
    <property type="component" value="Unassembled WGS sequence"/>
</dbReference>
<dbReference type="AlphaFoldDB" id="A0A9P6VZR8"/>
<feature type="compositionally biased region" description="Low complexity" evidence="1">
    <location>
        <begin position="288"/>
        <end position="301"/>
    </location>
</feature>
<feature type="compositionally biased region" description="Low complexity" evidence="1">
    <location>
        <begin position="345"/>
        <end position="376"/>
    </location>
</feature>
<keyword evidence="2" id="KW-0732">Signal</keyword>
<feature type="chain" id="PRO_5040273227" description="Flo11 domain-containing protein" evidence="2">
    <location>
        <begin position="23"/>
        <end position="643"/>
    </location>
</feature>